<dbReference type="PROSITE" id="PS50097">
    <property type="entry name" value="BTB"/>
    <property type="match status" value="1"/>
</dbReference>
<dbReference type="InterPro" id="IPR051481">
    <property type="entry name" value="BTB-POZ/Galectin-3-binding"/>
</dbReference>
<organism evidence="2 3">
    <name type="scientific">Funneliformis geosporum</name>
    <dbReference type="NCBI Taxonomy" id="1117311"/>
    <lineage>
        <taxon>Eukaryota</taxon>
        <taxon>Fungi</taxon>
        <taxon>Fungi incertae sedis</taxon>
        <taxon>Mucoromycota</taxon>
        <taxon>Glomeromycotina</taxon>
        <taxon>Glomeromycetes</taxon>
        <taxon>Glomerales</taxon>
        <taxon>Glomeraceae</taxon>
        <taxon>Funneliformis</taxon>
    </lineage>
</organism>
<dbReference type="PANTHER" id="PTHR24410:SF23">
    <property type="entry name" value="BTB DOMAIN-CONTAINING PROTEIN-RELATED"/>
    <property type="match status" value="1"/>
</dbReference>
<dbReference type="Pfam" id="PF00651">
    <property type="entry name" value="BTB"/>
    <property type="match status" value="1"/>
</dbReference>
<feature type="domain" description="BTB" evidence="1">
    <location>
        <begin position="23"/>
        <end position="96"/>
    </location>
</feature>
<dbReference type="SUPFAM" id="SSF54695">
    <property type="entry name" value="POZ domain"/>
    <property type="match status" value="1"/>
</dbReference>
<sequence>MESESLLQLSQDLGNFFENEKNYDMIIKAGSDDDIEEFKVHSIILRARSSYFCAAFSKNWIQKENEYITFTKPNVSPKVFGFILKYFYTGKLEFNNYEPVDLLLILVAADEMNIEGIVKYLLQHLIDNYQGFLSKDPLRILQTVLLHEACSLLKDYCFDYICEIPNLLFDSEDFISLDKEILLILLKRNVLFMDEIEIWNYLIKWSVAQVTPALDIEDISNWSSNDFTSVKDWMSDFIPLIRWLEISPVDFKRYVIPLEKVLSKDLFMEIIYTDTSKCITGNISRIDPDESDRAILYNRKFGPSFGGAPNLALTNNQVYCYNSNSYPGSESFISVGLTEMANYEVFQIIEIKNH</sequence>
<reference evidence="2" key="1">
    <citation type="submission" date="2022-08" db="EMBL/GenBank/DDBJ databases">
        <authorList>
            <person name="Kallberg Y."/>
            <person name="Tangrot J."/>
            <person name="Rosling A."/>
        </authorList>
    </citation>
    <scope>NUCLEOTIDE SEQUENCE</scope>
    <source>
        <strain evidence="2">Wild A</strain>
    </source>
</reference>
<protein>
    <submittedName>
        <fullName evidence="2">13955_t:CDS:1</fullName>
    </submittedName>
</protein>
<dbReference type="SMART" id="SM00225">
    <property type="entry name" value="BTB"/>
    <property type="match status" value="1"/>
</dbReference>
<comment type="caution">
    <text evidence="2">The sequence shown here is derived from an EMBL/GenBank/DDBJ whole genome shotgun (WGS) entry which is preliminary data.</text>
</comment>
<evidence type="ECO:0000313" key="2">
    <source>
        <dbReference type="EMBL" id="CAI2169926.1"/>
    </source>
</evidence>
<dbReference type="InterPro" id="IPR011333">
    <property type="entry name" value="SKP1/BTB/POZ_sf"/>
</dbReference>
<evidence type="ECO:0000313" key="3">
    <source>
        <dbReference type="Proteomes" id="UP001153678"/>
    </source>
</evidence>
<dbReference type="InterPro" id="IPR011705">
    <property type="entry name" value="BACK"/>
</dbReference>
<dbReference type="InterPro" id="IPR000210">
    <property type="entry name" value="BTB/POZ_dom"/>
</dbReference>
<proteinExistence type="predicted"/>
<dbReference type="EMBL" id="CAMKVN010000639">
    <property type="protein sequence ID" value="CAI2169926.1"/>
    <property type="molecule type" value="Genomic_DNA"/>
</dbReference>
<accession>A0A9W4WT11</accession>
<dbReference type="Gene3D" id="3.30.710.10">
    <property type="entry name" value="Potassium Channel Kv1.1, Chain A"/>
    <property type="match status" value="1"/>
</dbReference>
<gene>
    <name evidence="2" type="ORF">FWILDA_LOCUS4326</name>
</gene>
<dbReference type="Proteomes" id="UP001153678">
    <property type="component" value="Unassembled WGS sequence"/>
</dbReference>
<dbReference type="PANTHER" id="PTHR24410">
    <property type="entry name" value="HL07962P-RELATED"/>
    <property type="match status" value="1"/>
</dbReference>
<dbReference type="Pfam" id="PF07707">
    <property type="entry name" value="BACK"/>
    <property type="match status" value="1"/>
</dbReference>
<dbReference type="OrthoDB" id="25620at2759"/>
<keyword evidence="3" id="KW-1185">Reference proteome</keyword>
<evidence type="ECO:0000259" key="1">
    <source>
        <dbReference type="PROSITE" id="PS50097"/>
    </source>
</evidence>
<dbReference type="AlphaFoldDB" id="A0A9W4WT11"/>
<name>A0A9W4WT11_9GLOM</name>